<dbReference type="InterPro" id="IPR003423">
    <property type="entry name" value="OMP_efflux"/>
</dbReference>
<evidence type="ECO:0000313" key="2">
    <source>
        <dbReference type="EMBL" id="KGP62945.1"/>
    </source>
</evidence>
<dbReference type="Gene3D" id="2.20.200.10">
    <property type="entry name" value="Outer membrane efflux proteins (OEP)"/>
    <property type="match status" value="1"/>
</dbReference>
<name>A0A0A2SPB2_9GAMM</name>
<dbReference type="Gene3D" id="1.20.1600.10">
    <property type="entry name" value="Outer membrane efflux proteins (OEP)"/>
    <property type="match status" value="1"/>
</dbReference>
<dbReference type="STRING" id="1498499.EP47_07450"/>
<proteinExistence type="inferred from homology"/>
<dbReference type="Proteomes" id="UP000054422">
    <property type="component" value="Unassembled WGS sequence"/>
</dbReference>
<comment type="caution">
    <text evidence="2">The sequence shown here is derived from an EMBL/GenBank/DDBJ whole genome shotgun (WGS) entry which is preliminary data.</text>
</comment>
<keyword evidence="3" id="KW-1185">Reference proteome</keyword>
<dbReference type="PANTHER" id="PTHR30203">
    <property type="entry name" value="OUTER MEMBRANE CATION EFFLUX PROTEIN"/>
    <property type="match status" value="1"/>
</dbReference>
<sequence length="447" mass="50039">MLRARWLILLCILLNSGCLLQGTYKKPYVHIPQKWPNKYPIQVKESAYLPDLFWWKQFNSSELDIFIQKALQNNYQIHLAMANIEAAQSQLKQIKLNWLPNLTALAGYSQFPVLGNPGATVIAYPAYIINIFQLYKQQKSAQSVLEASIYAKFSANLVVIAQTAASFFTLIAQNEALDLHNKLLKDYYAYLKLAQSQYHADLIPLDNIAQIQSQIKQIEARIQVTKHNILVSKNALHFLFNENPGNIQVNALFKNINSNKLIPGNLPASVLSARPDIHEAEALLKAAHADVSAVTANLLPAINLGAYLGEGSNIEGSIKLGQAYINGPIIDFPVFAQIGVSNAQYKSMYIKYITAIREALRDVANDLSAYAAYSKQLDNNQAGLVSEKQLCHLAEVRYRHGIDDNINLIRCRIELDKFKLAINQNKLEKLLALVNLYQDLAGGYRGT</sequence>
<dbReference type="PANTHER" id="PTHR30203:SF33">
    <property type="entry name" value="BLR4455 PROTEIN"/>
    <property type="match status" value="1"/>
</dbReference>
<evidence type="ECO:0000256" key="1">
    <source>
        <dbReference type="ARBA" id="ARBA00007613"/>
    </source>
</evidence>
<evidence type="ECO:0000313" key="3">
    <source>
        <dbReference type="Proteomes" id="UP000054422"/>
    </source>
</evidence>
<dbReference type="RefSeq" id="WP_035890292.1">
    <property type="nucleotide sequence ID" value="NZ_JNCF01000032.1"/>
</dbReference>
<gene>
    <name evidence="2" type="ORF">EP47_07450</name>
</gene>
<dbReference type="Pfam" id="PF02321">
    <property type="entry name" value="OEP"/>
    <property type="match status" value="1"/>
</dbReference>
<dbReference type="AlphaFoldDB" id="A0A0A2SPB2"/>
<accession>A0A0A2SPB2</accession>
<protein>
    <submittedName>
        <fullName evidence="2">Outer membrane channel protein</fullName>
    </submittedName>
</protein>
<dbReference type="InterPro" id="IPR010131">
    <property type="entry name" value="MdtP/NodT-like"/>
</dbReference>
<dbReference type="OrthoDB" id="9770517at2"/>
<dbReference type="SUPFAM" id="SSF56954">
    <property type="entry name" value="Outer membrane efflux proteins (OEP)"/>
    <property type="match status" value="1"/>
</dbReference>
<reference evidence="2 3" key="1">
    <citation type="submission" date="2014-05" db="EMBL/GenBank/DDBJ databases">
        <authorList>
            <person name="Rizzardi K."/>
            <person name="Winiecka-Krusnell J."/>
            <person name="Ramliden M."/>
            <person name="Alm E."/>
            <person name="Andersson S."/>
            <person name="Byfors S."/>
        </authorList>
    </citation>
    <scope>NUCLEOTIDE SEQUENCE [LARGE SCALE GENOMIC DNA]</scope>
    <source>
        <strain evidence="2 3">LEGN</strain>
    </source>
</reference>
<comment type="similarity">
    <text evidence="1">Belongs to the outer membrane factor (OMF) (TC 1.B.17) family.</text>
</comment>
<dbReference type="EMBL" id="JNCF01000032">
    <property type="protein sequence ID" value="KGP62945.1"/>
    <property type="molecule type" value="Genomic_DNA"/>
</dbReference>
<dbReference type="GO" id="GO:0015562">
    <property type="term" value="F:efflux transmembrane transporter activity"/>
    <property type="evidence" value="ECO:0007669"/>
    <property type="project" value="InterPro"/>
</dbReference>
<organism evidence="2 3">
    <name type="scientific">Legionella norrlandica</name>
    <dbReference type="NCBI Taxonomy" id="1498499"/>
    <lineage>
        <taxon>Bacteria</taxon>
        <taxon>Pseudomonadati</taxon>
        <taxon>Pseudomonadota</taxon>
        <taxon>Gammaproteobacteria</taxon>
        <taxon>Legionellales</taxon>
        <taxon>Legionellaceae</taxon>
        <taxon>Legionella</taxon>
    </lineage>
</organism>